<name>A0AAW2HLK7_9NEOP</name>
<accession>A0AAW2HLK7</accession>
<dbReference type="GO" id="GO:0005737">
    <property type="term" value="C:cytoplasm"/>
    <property type="evidence" value="ECO:0007669"/>
    <property type="project" value="UniProtKB-SubCell"/>
</dbReference>
<reference evidence="15" key="1">
    <citation type="journal article" date="2024" name="Gigascience">
        <title>Chromosome-level genome of the poultry shaft louse Menopon gallinae provides insight into the host-switching and adaptive evolution of parasitic lice.</title>
        <authorList>
            <person name="Xu Y."/>
            <person name="Ma L."/>
            <person name="Liu S."/>
            <person name="Liang Y."/>
            <person name="Liu Q."/>
            <person name="He Z."/>
            <person name="Tian L."/>
            <person name="Duan Y."/>
            <person name="Cai W."/>
            <person name="Li H."/>
            <person name="Song F."/>
        </authorList>
    </citation>
    <scope>NUCLEOTIDE SEQUENCE</scope>
    <source>
        <strain evidence="15">Cailab_2023a</strain>
    </source>
</reference>
<dbReference type="Gene3D" id="3.30.200.20">
    <property type="entry name" value="Phosphorylase Kinase, domain 1"/>
    <property type="match status" value="1"/>
</dbReference>
<evidence type="ECO:0000256" key="2">
    <source>
        <dbReference type="ARBA" id="ARBA00004496"/>
    </source>
</evidence>
<dbReference type="GO" id="GO:0072354">
    <property type="term" value="F:histone H3T3 kinase activity"/>
    <property type="evidence" value="ECO:0007669"/>
    <property type="project" value="TreeGrafter"/>
</dbReference>
<dbReference type="PROSITE" id="PS50011">
    <property type="entry name" value="PROTEIN_KINASE_DOM"/>
    <property type="match status" value="1"/>
</dbReference>
<dbReference type="EC" id="2.7.11.1" evidence="3"/>
<keyword evidence="4" id="KW-0158">Chromosome</keyword>
<comment type="catalytic activity">
    <reaction evidence="12">
        <text>L-seryl-[protein] + ATP = O-phospho-L-seryl-[protein] + ADP + H(+)</text>
        <dbReference type="Rhea" id="RHEA:17989"/>
        <dbReference type="Rhea" id="RHEA-COMP:9863"/>
        <dbReference type="Rhea" id="RHEA-COMP:11604"/>
        <dbReference type="ChEBI" id="CHEBI:15378"/>
        <dbReference type="ChEBI" id="CHEBI:29999"/>
        <dbReference type="ChEBI" id="CHEBI:30616"/>
        <dbReference type="ChEBI" id="CHEBI:83421"/>
        <dbReference type="ChEBI" id="CHEBI:456216"/>
        <dbReference type="EC" id="2.7.11.1"/>
    </reaction>
</comment>
<evidence type="ECO:0000256" key="5">
    <source>
        <dbReference type="ARBA" id="ARBA00022490"/>
    </source>
</evidence>
<feature type="compositionally biased region" description="Basic and acidic residues" evidence="13">
    <location>
        <begin position="11"/>
        <end position="35"/>
    </location>
</feature>
<organism evidence="15">
    <name type="scientific">Menopon gallinae</name>
    <name type="common">poultry shaft louse</name>
    <dbReference type="NCBI Taxonomy" id="328185"/>
    <lineage>
        <taxon>Eukaryota</taxon>
        <taxon>Metazoa</taxon>
        <taxon>Ecdysozoa</taxon>
        <taxon>Arthropoda</taxon>
        <taxon>Hexapoda</taxon>
        <taxon>Insecta</taxon>
        <taxon>Pterygota</taxon>
        <taxon>Neoptera</taxon>
        <taxon>Paraneoptera</taxon>
        <taxon>Psocodea</taxon>
        <taxon>Troctomorpha</taxon>
        <taxon>Phthiraptera</taxon>
        <taxon>Amblycera</taxon>
        <taxon>Menoponidae</taxon>
        <taxon>Menopon</taxon>
    </lineage>
</organism>
<gene>
    <name evidence="15" type="ORF">PYX00_007738</name>
</gene>
<evidence type="ECO:0000256" key="6">
    <source>
        <dbReference type="ARBA" id="ARBA00022527"/>
    </source>
</evidence>
<dbReference type="GO" id="GO:0005524">
    <property type="term" value="F:ATP binding"/>
    <property type="evidence" value="ECO:0007669"/>
    <property type="project" value="UniProtKB-KW"/>
</dbReference>
<keyword evidence="10" id="KW-0067">ATP-binding</keyword>
<dbReference type="Gene3D" id="1.10.510.10">
    <property type="entry name" value="Transferase(Phosphotransferase) domain 1"/>
    <property type="match status" value="1"/>
</dbReference>
<evidence type="ECO:0000313" key="15">
    <source>
        <dbReference type="EMBL" id="KAL0270273.1"/>
    </source>
</evidence>
<evidence type="ECO:0000256" key="8">
    <source>
        <dbReference type="ARBA" id="ARBA00022741"/>
    </source>
</evidence>
<dbReference type="InterPro" id="IPR011009">
    <property type="entry name" value="Kinase-like_dom_sf"/>
</dbReference>
<comment type="subcellular location">
    <subcellularLocation>
        <location evidence="1">Chromosome</location>
    </subcellularLocation>
    <subcellularLocation>
        <location evidence="2">Cytoplasm</location>
    </subcellularLocation>
</comment>
<feature type="domain" description="Protein kinase" evidence="14">
    <location>
        <begin position="398"/>
        <end position="704"/>
    </location>
</feature>
<evidence type="ECO:0000256" key="12">
    <source>
        <dbReference type="ARBA" id="ARBA00048679"/>
    </source>
</evidence>
<evidence type="ECO:0000256" key="13">
    <source>
        <dbReference type="SAM" id="MobiDB-lite"/>
    </source>
</evidence>
<feature type="region of interest" description="Disordered" evidence="13">
    <location>
        <begin position="1"/>
        <end position="35"/>
    </location>
</feature>
<dbReference type="PANTHER" id="PTHR24419">
    <property type="entry name" value="INTERLEUKIN-1 RECEPTOR-ASSOCIATED KINASE"/>
    <property type="match status" value="1"/>
</dbReference>
<evidence type="ECO:0000256" key="10">
    <source>
        <dbReference type="ARBA" id="ARBA00022840"/>
    </source>
</evidence>
<keyword evidence="5" id="KW-0963">Cytoplasm</keyword>
<dbReference type="EMBL" id="JARGDH010000004">
    <property type="protein sequence ID" value="KAL0270273.1"/>
    <property type="molecule type" value="Genomic_DNA"/>
</dbReference>
<keyword evidence="7" id="KW-0808">Transferase</keyword>
<evidence type="ECO:0000256" key="9">
    <source>
        <dbReference type="ARBA" id="ARBA00022777"/>
    </source>
</evidence>
<dbReference type="GO" id="GO:0000278">
    <property type="term" value="P:mitotic cell cycle"/>
    <property type="evidence" value="ECO:0007669"/>
    <property type="project" value="TreeGrafter"/>
</dbReference>
<sequence length="704" mass="80392">MPLVKKTYARKKSDDAENETGKENIDTKKKYTRESKSKALRKIEENVQDDSFSFTLKTPKPPDAFDLLCSSPLKQEVNFKPLSFWGQKVKDLEGKEQTKKKKCQLYELSETEDSTSSYERNDSSVFIMSGSPRSPDTVVADVDCTTCRNAAKGDSPAVRCSEPNEDTKATVDIPEKTVPLEDMTFNELDFPLPIFESTTCATPAGRRKIEEVRNTETTKKSFSRLIKDSSQTIMESSGMSNYTSIQLKPGKKWRRSASVMKKVLNGTLHDSQVSRKRGKNYLPFVEEVLSMQNEDSEETSPEENSVISIISGMSNLALTLRSVGNRTVRVVDQTAYDEMECSFRSVFIRGVNADKSATVITDVNRDEVKIFSARDLVLMRCGQEEPLPFEEYFNERTLKNCRKIGEGAFGEVFMCNSKRVFKVIPIEGEDDVNGEPQKKFEEVFTEMVVAMELSNLRTEKENNTSGFCESKRCWCVVGKYPQHLIDLWNDFDSARGSENDSPVMFKSDQLYIVMEFANGGQDLEAFVFASAEQSLSIFYQLVYTLAVAEKVLEFEHRDLHWGNILIAPTREKYFKVLLNGEECKVPTSGVKLSVIDFTLSRISYDGCCIYNDLSVDPTLFTSHGDYQFDIYRMMKEEVSNDWSLFRPKTNLFWLHYVADKMITMTRYKKTNTKIHKTSIQRLTELKSRILNYSNSEQLADEELI</sequence>
<dbReference type="InterPro" id="IPR024604">
    <property type="entry name" value="GSG2_C"/>
</dbReference>
<dbReference type="Pfam" id="PF12330">
    <property type="entry name" value="Haspin_kinase"/>
    <property type="match status" value="1"/>
</dbReference>
<dbReference type="GO" id="GO:0005634">
    <property type="term" value="C:nucleus"/>
    <property type="evidence" value="ECO:0007669"/>
    <property type="project" value="TreeGrafter"/>
</dbReference>
<keyword evidence="6" id="KW-0723">Serine/threonine-protein kinase</keyword>
<dbReference type="SMART" id="SM01331">
    <property type="entry name" value="DUF3635"/>
    <property type="match status" value="1"/>
</dbReference>
<keyword evidence="8" id="KW-0547">Nucleotide-binding</keyword>
<evidence type="ECO:0000256" key="3">
    <source>
        <dbReference type="ARBA" id="ARBA00012513"/>
    </source>
</evidence>
<dbReference type="InterPro" id="IPR000719">
    <property type="entry name" value="Prot_kinase_dom"/>
</dbReference>
<evidence type="ECO:0000259" key="14">
    <source>
        <dbReference type="PROSITE" id="PS50011"/>
    </source>
</evidence>
<dbReference type="SUPFAM" id="SSF56112">
    <property type="entry name" value="Protein kinase-like (PK-like)"/>
    <property type="match status" value="1"/>
</dbReference>
<dbReference type="FunFam" id="1.10.510.10:FF:000401">
    <property type="entry name" value="serine/threonine-protein kinase haspin"/>
    <property type="match status" value="1"/>
</dbReference>
<comment type="caution">
    <text evidence="15">The sequence shown here is derived from an EMBL/GenBank/DDBJ whole genome shotgun (WGS) entry which is preliminary data.</text>
</comment>
<comment type="catalytic activity">
    <reaction evidence="11">
        <text>L-threonyl-[protein] + ATP = O-phospho-L-threonyl-[protein] + ADP + H(+)</text>
        <dbReference type="Rhea" id="RHEA:46608"/>
        <dbReference type="Rhea" id="RHEA-COMP:11060"/>
        <dbReference type="Rhea" id="RHEA-COMP:11605"/>
        <dbReference type="ChEBI" id="CHEBI:15378"/>
        <dbReference type="ChEBI" id="CHEBI:30013"/>
        <dbReference type="ChEBI" id="CHEBI:30616"/>
        <dbReference type="ChEBI" id="CHEBI:61977"/>
        <dbReference type="ChEBI" id="CHEBI:456216"/>
        <dbReference type="EC" id="2.7.11.1"/>
    </reaction>
</comment>
<dbReference type="GO" id="GO:0035556">
    <property type="term" value="P:intracellular signal transduction"/>
    <property type="evidence" value="ECO:0007669"/>
    <property type="project" value="TreeGrafter"/>
</dbReference>
<evidence type="ECO:0000256" key="1">
    <source>
        <dbReference type="ARBA" id="ARBA00004286"/>
    </source>
</evidence>
<evidence type="ECO:0000256" key="7">
    <source>
        <dbReference type="ARBA" id="ARBA00022679"/>
    </source>
</evidence>
<protein>
    <recommendedName>
        <fullName evidence="3">non-specific serine/threonine protein kinase</fullName>
        <ecNumber evidence="3">2.7.11.1</ecNumber>
    </recommendedName>
</protein>
<dbReference type="GO" id="GO:0005694">
    <property type="term" value="C:chromosome"/>
    <property type="evidence" value="ECO:0007669"/>
    <property type="project" value="UniProtKB-SubCell"/>
</dbReference>
<dbReference type="PANTHER" id="PTHR24419:SF18">
    <property type="entry name" value="SERINE_THREONINE-PROTEIN KINASE HASPIN"/>
    <property type="match status" value="1"/>
</dbReference>
<keyword evidence="9" id="KW-0418">Kinase</keyword>
<dbReference type="AlphaFoldDB" id="A0AAW2HLK7"/>
<proteinExistence type="predicted"/>
<dbReference type="SMART" id="SM00220">
    <property type="entry name" value="S_TKc"/>
    <property type="match status" value="1"/>
</dbReference>
<evidence type="ECO:0000256" key="4">
    <source>
        <dbReference type="ARBA" id="ARBA00022454"/>
    </source>
</evidence>
<evidence type="ECO:0000256" key="11">
    <source>
        <dbReference type="ARBA" id="ARBA00047899"/>
    </source>
</evidence>